<dbReference type="KEGG" id="apal:BN85408170"/>
<feature type="DNA-binding region" description="H-T-H motif" evidence="2">
    <location>
        <begin position="25"/>
        <end position="44"/>
    </location>
</feature>
<keyword evidence="1 2" id="KW-0238">DNA-binding</keyword>
<dbReference type="PROSITE" id="PS50977">
    <property type="entry name" value="HTH_TETR_2"/>
    <property type="match status" value="1"/>
</dbReference>
<evidence type="ECO:0000256" key="2">
    <source>
        <dbReference type="PROSITE-ProRule" id="PRU00335"/>
    </source>
</evidence>
<dbReference type="Gene3D" id="1.10.357.10">
    <property type="entry name" value="Tetracycline Repressor, domain 2"/>
    <property type="match status" value="1"/>
</dbReference>
<dbReference type="RefSeq" id="WP_026659401.1">
    <property type="nucleotide sequence ID" value="NC_022538.1"/>
</dbReference>
<evidence type="ECO:0000313" key="4">
    <source>
        <dbReference type="EMBL" id="CCV64394.1"/>
    </source>
</evidence>
<evidence type="ECO:0000313" key="5">
    <source>
        <dbReference type="Proteomes" id="UP000032740"/>
    </source>
</evidence>
<evidence type="ECO:0000259" key="3">
    <source>
        <dbReference type="PROSITE" id="PS50977"/>
    </source>
</evidence>
<dbReference type="HOGENOM" id="CLU_069356_7_2_14"/>
<dbReference type="OrthoDB" id="9809772at2"/>
<dbReference type="AlphaFoldDB" id="U4KKS5"/>
<dbReference type="Pfam" id="PF00440">
    <property type="entry name" value="TetR_N"/>
    <property type="match status" value="1"/>
</dbReference>
<dbReference type="SUPFAM" id="SSF46689">
    <property type="entry name" value="Homeodomain-like"/>
    <property type="match status" value="1"/>
</dbReference>
<accession>U4KKS5</accession>
<protein>
    <submittedName>
        <fullName evidence="4">TetR family transcriptional regulator</fullName>
    </submittedName>
</protein>
<sequence>MKLSKELILDVTESLIIKQGFETTTLSSVSKMLNVSHAAIYKYYSNKEDVFENLALRWISRMFDHLFTWQPNNSESPLHDWLWLLATTKKDLYLENPYMFNLYNEYIEKNSHLIKSHLESLYTKSESLDGKKNGYAVVNAFAIFHNPNFCDTWSRLSYQEDFEKIWELISR</sequence>
<keyword evidence="5" id="KW-1185">Reference proteome</keyword>
<evidence type="ECO:0000256" key="1">
    <source>
        <dbReference type="ARBA" id="ARBA00023125"/>
    </source>
</evidence>
<dbReference type="PANTHER" id="PTHR43479:SF11">
    <property type="entry name" value="ACREF_ENVCD OPERON REPRESSOR-RELATED"/>
    <property type="match status" value="1"/>
</dbReference>
<dbReference type="EMBL" id="FO681347">
    <property type="protein sequence ID" value="CCV64394.1"/>
    <property type="molecule type" value="Genomic_DNA"/>
</dbReference>
<dbReference type="PANTHER" id="PTHR43479">
    <property type="entry name" value="ACREF/ENVCD OPERON REPRESSOR-RELATED"/>
    <property type="match status" value="1"/>
</dbReference>
<organism evidence="4 5">
    <name type="scientific">Alteracholeplasma palmae (strain ATCC 49389 / J233)</name>
    <name type="common">Acholeplasma palmae</name>
    <dbReference type="NCBI Taxonomy" id="1318466"/>
    <lineage>
        <taxon>Bacteria</taxon>
        <taxon>Bacillati</taxon>
        <taxon>Mycoplasmatota</taxon>
        <taxon>Mollicutes</taxon>
        <taxon>Acholeplasmatales</taxon>
        <taxon>Acholeplasmataceae</taxon>
        <taxon>Acholeplasma</taxon>
    </lineage>
</organism>
<dbReference type="InterPro" id="IPR009057">
    <property type="entry name" value="Homeodomain-like_sf"/>
</dbReference>
<name>U4KKS5_ALTPJ</name>
<feature type="domain" description="HTH tetR-type" evidence="3">
    <location>
        <begin position="2"/>
        <end position="62"/>
    </location>
</feature>
<dbReference type="STRING" id="1318466.BN85408170"/>
<proteinExistence type="predicted"/>
<dbReference type="GO" id="GO:0003677">
    <property type="term" value="F:DNA binding"/>
    <property type="evidence" value="ECO:0007669"/>
    <property type="project" value="UniProtKB-UniRule"/>
</dbReference>
<dbReference type="Proteomes" id="UP000032740">
    <property type="component" value="Chromosome"/>
</dbReference>
<reference evidence="4 5" key="1">
    <citation type="journal article" date="2013" name="J. Mol. Microbiol. Biotechnol.">
        <title>Analysis of the Complete Genomes of Acholeplasma brassicae , A. palmae and A. laidlawii and Their Comparison to the Obligate Parasites from ' Candidatus Phytoplasma'.</title>
        <authorList>
            <person name="Kube M."/>
            <person name="Siewert C."/>
            <person name="Migdoll A.M."/>
            <person name="Duduk B."/>
            <person name="Holz S."/>
            <person name="Rabus R."/>
            <person name="Seemuller E."/>
            <person name="Mitrovic J."/>
            <person name="Muller I."/>
            <person name="Buttner C."/>
            <person name="Reinhardt R."/>
        </authorList>
    </citation>
    <scope>NUCLEOTIDE SEQUENCE [LARGE SCALE GENOMIC DNA]</scope>
    <source>
        <strain evidence="4 5">J233</strain>
    </source>
</reference>
<dbReference type="InterPro" id="IPR001647">
    <property type="entry name" value="HTH_TetR"/>
</dbReference>
<dbReference type="InterPro" id="IPR050624">
    <property type="entry name" value="HTH-type_Tx_Regulator"/>
</dbReference>
<gene>
    <name evidence="4" type="ORF">BN85408170</name>
</gene>
<dbReference type="PRINTS" id="PR00455">
    <property type="entry name" value="HTHTETR"/>
</dbReference>